<accession>A0A370X699</accession>
<feature type="transmembrane region" description="Helical" evidence="7">
    <location>
        <begin position="32"/>
        <end position="51"/>
    </location>
</feature>
<evidence type="ECO:0000256" key="3">
    <source>
        <dbReference type="ARBA" id="ARBA00022692"/>
    </source>
</evidence>
<keyword evidence="3 7" id="KW-0812">Transmembrane</keyword>
<dbReference type="GO" id="GO:0016020">
    <property type="term" value="C:membrane"/>
    <property type="evidence" value="ECO:0007669"/>
    <property type="project" value="UniProtKB-SubCell"/>
</dbReference>
<dbReference type="InterPro" id="IPR002293">
    <property type="entry name" value="AA/rel_permease1"/>
</dbReference>
<comment type="caution">
    <text evidence="8">The sequence shown here is derived from an EMBL/GenBank/DDBJ whole genome shotgun (WGS) entry which is preliminary data.</text>
</comment>
<dbReference type="RefSeq" id="WP_115494510.1">
    <property type="nucleotide sequence ID" value="NZ_QRBE01000002.1"/>
</dbReference>
<feature type="transmembrane region" description="Helical" evidence="7">
    <location>
        <begin position="414"/>
        <end position="432"/>
    </location>
</feature>
<evidence type="ECO:0000256" key="2">
    <source>
        <dbReference type="ARBA" id="ARBA00022448"/>
    </source>
</evidence>
<organism evidence="8 9">
    <name type="scientific">Dyella monticola</name>
    <dbReference type="NCBI Taxonomy" id="1927958"/>
    <lineage>
        <taxon>Bacteria</taxon>
        <taxon>Pseudomonadati</taxon>
        <taxon>Pseudomonadota</taxon>
        <taxon>Gammaproteobacteria</taxon>
        <taxon>Lysobacterales</taxon>
        <taxon>Rhodanobacteraceae</taxon>
        <taxon>Dyella</taxon>
    </lineage>
</organism>
<evidence type="ECO:0000256" key="5">
    <source>
        <dbReference type="ARBA" id="ARBA00023136"/>
    </source>
</evidence>
<keyword evidence="2" id="KW-0813">Transport</keyword>
<dbReference type="Pfam" id="PF13520">
    <property type="entry name" value="AA_permease_2"/>
    <property type="match status" value="1"/>
</dbReference>
<feature type="region of interest" description="Disordered" evidence="6">
    <location>
        <begin position="1"/>
        <end position="20"/>
    </location>
</feature>
<feature type="transmembrane region" description="Helical" evidence="7">
    <location>
        <begin position="158"/>
        <end position="178"/>
    </location>
</feature>
<dbReference type="Proteomes" id="UP000254258">
    <property type="component" value="Unassembled WGS sequence"/>
</dbReference>
<dbReference type="PANTHER" id="PTHR43243">
    <property type="entry name" value="INNER MEMBRANE TRANSPORTER YGJI-RELATED"/>
    <property type="match status" value="1"/>
</dbReference>
<feature type="transmembrane region" description="Helical" evidence="7">
    <location>
        <begin position="260"/>
        <end position="285"/>
    </location>
</feature>
<evidence type="ECO:0000256" key="1">
    <source>
        <dbReference type="ARBA" id="ARBA00004141"/>
    </source>
</evidence>
<dbReference type="PANTHER" id="PTHR43243:SF4">
    <property type="entry name" value="CATIONIC AMINO ACID TRANSPORTER 4"/>
    <property type="match status" value="1"/>
</dbReference>
<feature type="transmembrane region" description="Helical" evidence="7">
    <location>
        <begin position="381"/>
        <end position="402"/>
    </location>
</feature>
<evidence type="ECO:0000256" key="7">
    <source>
        <dbReference type="SAM" id="Phobius"/>
    </source>
</evidence>
<protein>
    <submittedName>
        <fullName evidence="8">Amino acid permease</fullName>
    </submittedName>
</protein>
<sequence length="480" mass="51184">MSLITDMTRRKSVESMQQETGERSGLRRVLGLWQLTAIGLGGIIGVGIFVLTGTVAATQAGPAVVLSFLLAGIASAAAALCYAEFSGLIPVSGSAYTYGYAVLGEFTGWIIGWDLLLEYALIAAVVAVGWSGYVQALLNAAGLPLPVWAQGAYGSAPGRWFDLPAVIVSLAITVLLAMRMQWGARFNTTIVAIKIAAAASIVVAGVAYVKPERWHPFMPFGVHGVVTGAAVVFFAVFGYDMLTTAAEEARHPQRDLPRAVLLSLAIAMVLYFAICMVLTGIVPYTTLNNPAPVAGAFTAIGLPQVMVAISLASVCGITSVIFANLLAGARIWFALARDGLLPGWFAKVHPRWHTPHRTTLLLGTVTTVASGLFPLDELAKLVNIGVLCAFIVICSAVAVLRWRHPNMPRPFRTPLVPLVPLVGVGFSCWLIWGLPTITYWRFALWLLVGLVVYFTYGRQHSHLSVAGQTNTGEAVHESAS</sequence>
<dbReference type="Gene3D" id="1.20.1740.10">
    <property type="entry name" value="Amino acid/polyamine transporter I"/>
    <property type="match status" value="1"/>
</dbReference>
<proteinExistence type="predicted"/>
<feature type="transmembrane region" description="Helical" evidence="7">
    <location>
        <begin position="190"/>
        <end position="208"/>
    </location>
</feature>
<dbReference type="EMBL" id="QRBE01000002">
    <property type="protein sequence ID" value="RDS83800.1"/>
    <property type="molecule type" value="Genomic_DNA"/>
</dbReference>
<dbReference type="PIRSF" id="PIRSF006060">
    <property type="entry name" value="AA_transporter"/>
    <property type="match status" value="1"/>
</dbReference>
<evidence type="ECO:0000256" key="6">
    <source>
        <dbReference type="SAM" id="MobiDB-lite"/>
    </source>
</evidence>
<keyword evidence="4 7" id="KW-1133">Transmembrane helix</keyword>
<keyword evidence="9" id="KW-1185">Reference proteome</keyword>
<name>A0A370X699_9GAMM</name>
<comment type="subcellular location">
    <subcellularLocation>
        <location evidence="1">Membrane</location>
        <topology evidence="1">Multi-pass membrane protein</topology>
    </subcellularLocation>
</comment>
<feature type="transmembrane region" description="Helical" evidence="7">
    <location>
        <begin position="220"/>
        <end position="239"/>
    </location>
</feature>
<evidence type="ECO:0000256" key="4">
    <source>
        <dbReference type="ARBA" id="ARBA00022989"/>
    </source>
</evidence>
<keyword evidence="5 7" id="KW-0472">Membrane</keyword>
<gene>
    <name evidence="8" type="ORF">DWU98_05670</name>
</gene>
<evidence type="ECO:0000313" key="8">
    <source>
        <dbReference type="EMBL" id="RDS83800.1"/>
    </source>
</evidence>
<dbReference type="GO" id="GO:0015171">
    <property type="term" value="F:amino acid transmembrane transporter activity"/>
    <property type="evidence" value="ECO:0007669"/>
    <property type="project" value="TreeGrafter"/>
</dbReference>
<evidence type="ECO:0000313" key="9">
    <source>
        <dbReference type="Proteomes" id="UP000254258"/>
    </source>
</evidence>
<feature type="transmembrane region" description="Helical" evidence="7">
    <location>
        <begin position="438"/>
        <end position="456"/>
    </location>
</feature>
<dbReference type="AlphaFoldDB" id="A0A370X699"/>
<feature type="transmembrane region" description="Helical" evidence="7">
    <location>
        <begin position="305"/>
        <end position="327"/>
    </location>
</feature>
<dbReference type="OrthoDB" id="9804700at2"/>
<feature type="transmembrane region" description="Helical" evidence="7">
    <location>
        <begin position="119"/>
        <end position="138"/>
    </location>
</feature>
<reference evidence="8 9" key="1">
    <citation type="submission" date="2018-07" db="EMBL/GenBank/DDBJ databases">
        <title>Dyella monticola sp. nov. and Dyella psychrodurans sp. nov. isolated from monsoon evergreen broad-leaved forest soil of Dinghu Mountain, China.</title>
        <authorList>
            <person name="Gao Z."/>
            <person name="Qiu L."/>
        </authorList>
    </citation>
    <scope>NUCLEOTIDE SEQUENCE [LARGE SCALE GENOMIC DNA]</scope>
    <source>
        <strain evidence="8 9">4G-K06</strain>
    </source>
</reference>
<feature type="transmembrane region" description="Helical" evidence="7">
    <location>
        <begin position="63"/>
        <end position="83"/>
    </location>
</feature>